<feature type="domain" description="Transglutaminase N-terminal" evidence="2">
    <location>
        <begin position="57"/>
        <end position="108"/>
    </location>
</feature>
<dbReference type="PANTHER" id="PTHR11590:SF42">
    <property type="entry name" value="COAGULATION FACTOR XIII A CHAIN"/>
    <property type="match status" value="1"/>
</dbReference>
<keyword evidence="4" id="KW-1185">Reference proteome</keyword>
<name>A0ABQ9VX35_SAGOE</name>
<dbReference type="SUPFAM" id="SSF81296">
    <property type="entry name" value="E set domains"/>
    <property type="match status" value="1"/>
</dbReference>
<sequence length="136" mass="15878">MFQGLLDLRTKEDIKESNSLVLIMEHNGVQRHQASCTGFLCEDFLNVTNVHQFKERWDTNKVDHHTDKYDNNKLIVRRGQPFYIQIDFNRPFDPSRDLFRVEYVIGECHVQAPVLTSWVQAQLCDFLVSYINSGGS</sequence>
<proteinExistence type="inferred from homology"/>
<dbReference type="InterPro" id="IPR014756">
    <property type="entry name" value="Ig_E-set"/>
</dbReference>
<dbReference type="Proteomes" id="UP001266305">
    <property type="component" value="Unassembled WGS sequence"/>
</dbReference>
<organism evidence="3 4">
    <name type="scientific">Saguinus oedipus</name>
    <name type="common">Cotton-top tamarin</name>
    <name type="synonym">Oedipomidas oedipus</name>
    <dbReference type="NCBI Taxonomy" id="9490"/>
    <lineage>
        <taxon>Eukaryota</taxon>
        <taxon>Metazoa</taxon>
        <taxon>Chordata</taxon>
        <taxon>Craniata</taxon>
        <taxon>Vertebrata</taxon>
        <taxon>Euteleostomi</taxon>
        <taxon>Mammalia</taxon>
        <taxon>Eutheria</taxon>
        <taxon>Euarchontoglires</taxon>
        <taxon>Primates</taxon>
        <taxon>Haplorrhini</taxon>
        <taxon>Platyrrhini</taxon>
        <taxon>Cebidae</taxon>
        <taxon>Callitrichinae</taxon>
        <taxon>Saguinus</taxon>
    </lineage>
</organism>
<gene>
    <name evidence="3" type="ORF">P7K49_007389</name>
</gene>
<comment type="caution">
    <text evidence="3">The sequence shown here is derived from an EMBL/GenBank/DDBJ whole genome shotgun (WGS) entry which is preliminary data.</text>
</comment>
<dbReference type="InterPro" id="IPR001102">
    <property type="entry name" value="Transglutaminase_N"/>
</dbReference>
<evidence type="ECO:0000256" key="1">
    <source>
        <dbReference type="ARBA" id="ARBA00005968"/>
    </source>
</evidence>
<dbReference type="InterPro" id="IPR013783">
    <property type="entry name" value="Ig-like_fold"/>
</dbReference>
<dbReference type="Pfam" id="PF00868">
    <property type="entry name" value="Transglut_N"/>
    <property type="match status" value="1"/>
</dbReference>
<evidence type="ECO:0000313" key="3">
    <source>
        <dbReference type="EMBL" id="KAK2113123.1"/>
    </source>
</evidence>
<protein>
    <recommendedName>
        <fullName evidence="2">Transglutaminase N-terminal domain-containing protein</fullName>
    </recommendedName>
</protein>
<dbReference type="PANTHER" id="PTHR11590">
    <property type="entry name" value="PROTEIN-GLUTAMINE GAMMA-GLUTAMYLTRANSFERASE"/>
    <property type="match status" value="1"/>
</dbReference>
<comment type="similarity">
    <text evidence="1">Belongs to the transglutaminase superfamily. Transglutaminase family.</text>
</comment>
<accession>A0ABQ9VX35</accession>
<evidence type="ECO:0000313" key="4">
    <source>
        <dbReference type="Proteomes" id="UP001266305"/>
    </source>
</evidence>
<evidence type="ECO:0000259" key="2">
    <source>
        <dbReference type="Pfam" id="PF00868"/>
    </source>
</evidence>
<dbReference type="EMBL" id="JASSZA010000004">
    <property type="protein sequence ID" value="KAK2113123.1"/>
    <property type="molecule type" value="Genomic_DNA"/>
</dbReference>
<reference evidence="3 4" key="1">
    <citation type="submission" date="2023-05" db="EMBL/GenBank/DDBJ databases">
        <title>B98-5 Cell Line De Novo Hybrid Assembly: An Optical Mapping Approach.</title>
        <authorList>
            <person name="Kananen K."/>
            <person name="Auerbach J.A."/>
            <person name="Kautto E."/>
            <person name="Blachly J.S."/>
        </authorList>
    </citation>
    <scope>NUCLEOTIDE SEQUENCE [LARGE SCALE GENOMIC DNA]</scope>
    <source>
        <strain evidence="3">B95-8</strain>
        <tissue evidence="3">Cell line</tissue>
    </source>
</reference>
<dbReference type="Gene3D" id="2.60.40.10">
    <property type="entry name" value="Immunoglobulins"/>
    <property type="match status" value="1"/>
</dbReference>
<dbReference type="InterPro" id="IPR050779">
    <property type="entry name" value="Transglutaminase"/>
</dbReference>